<evidence type="ECO:0000256" key="2">
    <source>
        <dbReference type="SAM" id="Phobius"/>
    </source>
</evidence>
<dbReference type="EMBL" id="LT629971">
    <property type="protein sequence ID" value="SEH52134.1"/>
    <property type="molecule type" value="Genomic_DNA"/>
</dbReference>
<keyword evidence="2" id="KW-0812">Transmembrane</keyword>
<evidence type="ECO:0000256" key="1">
    <source>
        <dbReference type="SAM" id="Coils"/>
    </source>
</evidence>
<dbReference type="AlphaFoldDB" id="A0A1H6IS90"/>
<dbReference type="STRING" id="370526.SAMN04489835_0905"/>
<name>A0A1H6IS90_MYCRU</name>
<sequence length="478" mass="51675">MNTVADQVAAADAVVAAVEPGLTPPAVRARDVVLVTGPWLAGSTSLAAALRDRMSETTVVEADDLATGDAPLAVVFVVSAATPLTESDCELVDLVSRHTDLVVGVVSKIDTYRGWREVLTADREALSGWSERYAHVPWVGAAAAPDLGEPRVDELVGLLRQRLADPELVRRNRLRAWETRIQELIDRYTADGDGTGRRARVATLQQNRDDITRGRRLAKSERTIALRTQVQQARLQLGYFARNRCTSVRAELADDASKLGRRQLGDFEAQVRRRAADVVTEVEEGITAQVADVAAQLQLPAPRPPTPPDAPVIDPPPLKSRRLETQLMTVLGAGFGLGVALMVTRLFAGLAPGLTVAGLAVGAVLGLTLTVWVVGIRGLLYDRGVLDRWVSDVFTALRSTVEERVATRVLAAESAFSAESAARDERDAQAAQERIAEVDAELRQHALETARAATERDRRLPSLKRVLEAVRTEISASA</sequence>
<dbReference type="Proteomes" id="UP000182915">
    <property type="component" value="Chromosome I"/>
</dbReference>
<feature type="coiled-coil region" evidence="1">
    <location>
        <begin position="421"/>
        <end position="448"/>
    </location>
</feature>
<gene>
    <name evidence="3" type="ORF">SAMN04489835_0905</name>
</gene>
<keyword evidence="2" id="KW-0472">Membrane</keyword>
<reference evidence="4" key="1">
    <citation type="submission" date="2016-10" db="EMBL/GenBank/DDBJ databases">
        <authorList>
            <person name="Varghese N."/>
            <person name="Submissions S."/>
        </authorList>
    </citation>
    <scope>NUCLEOTIDE SEQUENCE [LARGE SCALE GENOMIC DNA]</scope>
    <source>
        <strain evidence="4">DSM 45405</strain>
    </source>
</reference>
<keyword evidence="1" id="KW-0175">Coiled coil</keyword>
<evidence type="ECO:0000313" key="4">
    <source>
        <dbReference type="Proteomes" id="UP000182915"/>
    </source>
</evidence>
<evidence type="ECO:0000313" key="3">
    <source>
        <dbReference type="EMBL" id="SEH52134.1"/>
    </source>
</evidence>
<dbReference type="OrthoDB" id="4746525at2"/>
<keyword evidence="2" id="KW-1133">Transmembrane helix</keyword>
<proteinExistence type="predicted"/>
<feature type="transmembrane region" description="Helical" evidence="2">
    <location>
        <begin position="327"/>
        <end position="348"/>
    </location>
</feature>
<feature type="transmembrane region" description="Helical" evidence="2">
    <location>
        <begin position="354"/>
        <end position="380"/>
    </location>
</feature>
<keyword evidence="4" id="KW-1185">Reference proteome</keyword>
<organism evidence="3 4">
    <name type="scientific">Mycolicibacterium rutilum</name>
    <name type="common">Mycobacterium rutilum</name>
    <dbReference type="NCBI Taxonomy" id="370526"/>
    <lineage>
        <taxon>Bacteria</taxon>
        <taxon>Bacillati</taxon>
        <taxon>Actinomycetota</taxon>
        <taxon>Actinomycetes</taxon>
        <taxon>Mycobacteriales</taxon>
        <taxon>Mycobacteriaceae</taxon>
        <taxon>Mycolicibacterium</taxon>
    </lineage>
</organism>
<protein>
    <recommendedName>
        <fullName evidence="5">Dynamin family protein</fullName>
    </recommendedName>
</protein>
<dbReference type="RefSeq" id="WP_083406162.1">
    <property type="nucleotide sequence ID" value="NZ_LT629971.1"/>
</dbReference>
<accession>A0A1H6IS90</accession>
<evidence type="ECO:0008006" key="5">
    <source>
        <dbReference type="Google" id="ProtNLM"/>
    </source>
</evidence>